<dbReference type="InterPro" id="IPR050309">
    <property type="entry name" value="Type-B_Carboxylest/Lipase"/>
</dbReference>
<proteinExistence type="inferred from homology"/>
<protein>
    <recommendedName>
        <fullName evidence="3">Carboxylic ester hydrolase</fullName>
        <ecNumber evidence="3">3.1.1.-</ecNumber>
    </recommendedName>
</protein>
<dbReference type="InterPro" id="IPR002018">
    <property type="entry name" value="CarbesteraseB"/>
</dbReference>
<comment type="caution">
    <text evidence="7">The sequence shown here is derived from an EMBL/GenBank/DDBJ whole genome shotgun (WGS) entry which is preliminary data.</text>
</comment>
<dbReference type="EC" id="3.1.1.-" evidence="3"/>
<evidence type="ECO:0000259" key="6">
    <source>
        <dbReference type="Pfam" id="PF00135"/>
    </source>
</evidence>
<evidence type="ECO:0000256" key="3">
    <source>
        <dbReference type="RuleBase" id="RU361235"/>
    </source>
</evidence>
<dbReference type="RefSeq" id="WP_190919135.1">
    <property type="nucleotide sequence ID" value="NZ_JACXIZ010000026.1"/>
</dbReference>
<keyword evidence="2 3" id="KW-0378">Hydrolase</keyword>
<feature type="transmembrane region" description="Helical" evidence="5">
    <location>
        <begin position="12"/>
        <end position="32"/>
    </location>
</feature>
<evidence type="ECO:0000256" key="1">
    <source>
        <dbReference type="ARBA" id="ARBA00005964"/>
    </source>
</evidence>
<name>A0A927GSI1_9BACL</name>
<dbReference type="PROSITE" id="PS00122">
    <property type="entry name" value="CARBOXYLESTERASE_B_1"/>
    <property type="match status" value="1"/>
</dbReference>
<accession>A0A927GSI1</accession>
<gene>
    <name evidence="7" type="ORF">IDH44_15415</name>
</gene>
<evidence type="ECO:0000313" key="7">
    <source>
        <dbReference type="EMBL" id="MBD2846588.1"/>
    </source>
</evidence>
<evidence type="ECO:0000256" key="5">
    <source>
        <dbReference type="SAM" id="Phobius"/>
    </source>
</evidence>
<dbReference type="SUPFAM" id="SSF53474">
    <property type="entry name" value="alpha/beta-Hydrolases"/>
    <property type="match status" value="1"/>
</dbReference>
<keyword evidence="5" id="KW-0812">Transmembrane</keyword>
<dbReference type="InterPro" id="IPR019826">
    <property type="entry name" value="Carboxylesterase_B_AS"/>
</dbReference>
<dbReference type="GO" id="GO:0016787">
    <property type="term" value="F:hydrolase activity"/>
    <property type="evidence" value="ECO:0007669"/>
    <property type="project" value="UniProtKB-KW"/>
</dbReference>
<feature type="compositionally biased region" description="Low complexity" evidence="4">
    <location>
        <begin position="44"/>
        <end position="54"/>
    </location>
</feature>
<feature type="transmembrane region" description="Helical" evidence="5">
    <location>
        <begin position="548"/>
        <end position="571"/>
    </location>
</feature>
<dbReference type="Gene3D" id="3.40.50.1820">
    <property type="entry name" value="alpha/beta hydrolase"/>
    <property type="match status" value="1"/>
</dbReference>
<evidence type="ECO:0000256" key="4">
    <source>
        <dbReference type="SAM" id="MobiDB-lite"/>
    </source>
</evidence>
<organism evidence="7 8">
    <name type="scientific">Paenibacillus sabuli</name>
    <dbReference type="NCBI Taxonomy" id="2772509"/>
    <lineage>
        <taxon>Bacteria</taxon>
        <taxon>Bacillati</taxon>
        <taxon>Bacillota</taxon>
        <taxon>Bacilli</taxon>
        <taxon>Bacillales</taxon>
        <taxon>Paenibacillaceae</taxon>
        <taxon>Paenibacillus</taxon>
    </lineage>
</organism>
<keyword evidence="5" id="KW-0472">Membrane</keyword>
<comment type="similarity">
    <text evidence="1 3">Belongs to the type-B carboxylesterase/lipase family.</text>
</comment>
<evidence type="ECO:0000313" key="8">
    <source>
        <dbReference type="Proteomes" id="UP000621560"/>
    </source>
</evidence>
<dbReference type="Pfam" id="PF00135">
    <property type="entry name" value="COesterase"/>
    <property type="match status" value="1"/>
</dbReference>
<dbReference type="Proteomes" id="UP000621560">
    <property type="component" value="Unassembled WGS sequence"/>
</dbReference>
<reference evidence="7" key="1">
    <citation type="submission" date="2020-09" db="EMBL/GenBank/DDBJ databases">
        <title>A novel bacterium of genus Paenibacillus, isolated from South China Sea.</title>
        <authorList>
            <person name="Huang H."/>
            <person name="Mo K."/>
            <person name="Hu Y."/>
        </authorList>
    </citation>
    <scope>NUCLEOTIDE SEQUENCE</scope>
    <source>
        <strain evidence="7">IB182496</strain>
    </source>
</reference>
<dbReference type="EMBL" id="JACXIZ010000026">
    <property type="protein sequence ID" value="MBD2846588.1"/>
    <property type="molecule type" value="Genomic_DNA"/>
</dbReference>
<dbReference type="AlphaFoldDB" id="A0A927GSI1"/>
<evidence type="ECO:0000256" key="2">
    <source>
        <dbReference type="ARBA" id="ARBA00022801"/>
    </source>
</evidence>
<dbReference type="PANTHER" id="PTHR11559">
    <property type="entry name" value="CARBOXYLESTERASE"/>
    <property type="match status" value="1"/>
</dbReference>
<keyword evidence="8" id="KW-1185">Reference proteome</keyword>
<keyword evidence="5" id="KW-1133">Transmembrane helix</keyword>
<dbReference type="InterPro" id="IPR029058">
    <property type="entry name" value="AB_hydrolase_fold"/>
</dbReference>
<feature type="domain" description="Carboxylesterase type B" evidence="6">
    <location>
        <begin position="63"/>
        <end position="532"/>
    </location>
</feature>
<sequence length="587" mass="63445">MREGAFLMRTGRLYFKIFLLYIMVATGTIAFYGNPDRSAIQAAAAARDTQQTEAAEPDSEGGPVVDTHAGKVRGTRSESGIYSFLGVPYAAPPVADLRFMPPRRHAGWDDVRDATEYGATAPQLPSGEPLAGLYPNVMIPGDDYLNLNIWTRDLNGKQPVMVFIHGGSFISGSGAIAGYDGSSFARDGVVLVTINYRLGADGFLWFGEGEANLGLLDQIAALEWVRDNIEAFGGDPSSVTLFGESAGASSIGTLLAMPSADGLFRRAIMESGTAEDAVSVDSAKAVANQLADILGVARSREAIAEVSTARLLEAQKKVDGDQGLPFVPVIDGKTLKESPIAAIEGGASAEIDLMVGNNSEEAFLLFAPQGKMHKVSKLHFYLAAYTLRVPALKAADVYYNARSDARDVDVVNDLITDAKYRIPSILLAQSIPNSYVYEFSWHSPAFDDELGAAHGVELPFVFDHITSQDWHAITGGVAPQELASEVHRAWVNFAKTGNPGWEAYTADKRVVKMFGTDSKVVENPHAAATQFWQELSWEGSHTNPNAGLLAAGIGIVIGIPLLLIGLLIFMWRRRKKRRQPRKRDALR</sequence>
<feature type="region of interest" description="Disordered" evidence="4">
    <location>
        <begin position="44"/>
        <end position="70"/>
    </location>
</feature>